<accession>A0A8S9ZIF9</accession>
<organism evidence="1 2">
    <name type="scientific">Meloidogyne graminicola</name>
    <dbReference type="NCBI Taxonomy" id="189291"/>
    <lineage>
        <taxon>Eukaryota</taxon>
        <taxon>Metazoa</taxon>
        <taxon>Ecdysozoa</taxon>
        <taxon>Nematoda</taxon>
        <taxon>Chromadorea</taxon>
        <taxon>Rhabditida</taxon>
        <taxon>Tylenchina</taxon>
        <taxon>Tylenchomorpha</taxon>
        <taxon>Tylenchoidea</taxon>
        <taxon>Meloidogynidae</taxon>
        <taxon>Meloidogyninae</taxon>
        <taxon>Meloidogyne</taxon>
    </lineage>
</organism>
<reference evidence="1" key="1">
    <citation type="journal article" date="2020" name="Ecol. Evol.">
        <title>Genome structure and content of the rice root-knot nematode (Meloidogyne graminicola).</title>
        <authorList>
            <person name="Phan N.T."/>
            <person name="Danchin E.G.J."/>
            <person name="Klopp C."/>
            <person name="Perfus-Barbeoch L."/>
            <person name="Kozlowski D.K."/>
            <person name="Koutsovoulos G.D."/>
            <person name="Lopez-Roques C."/>
            <person name="Bouchez O."/>
            <person name="Zahm M."/>
            <person name="Besnard G."/>
            <person name="Bellafiore S."/>
        </authorList>
    </citation>
    <scope>NUCLEOTIDE SEQUENCE</scope>
    <source>
        <strain evidence="1">VN-18</strain>
    </source>
</reference>
<evidence type="ECO:0000313" key="1">
    <source>
        <dbReference type="EMBL" id="KAF7633109.1"/>
    </source>
</evidence>
<gene>
    <name evidence="1" type="ORF">Mgra_00007470</name>
</gene>
<dbReference type="OrthoDB" id="200954at2759"/>
<protein>
    <submittedName>
        <fullName evidence="1">Uncharacterized protein</fullName>
    </submittedName>
</protein>
<comment type="caution">
    <text evidence="1">The sequence shown here is derived from an EMBL/GenBank/DDBJ whole genome shotgun (WGS) entry which is preliminary data.</text>
</comment>
<name>A0A8S9ZIF9_9BILA</name>
<proteinExistence type="predicted"/>
<evidence type="ECO:0000313" key="2">
    <source>
        <dbReference type="Proteomes" id="UP000605970"/>
    </source>
</evidence>
<dbReference type="AlphaFoldDB" id="A0A8S9ZIF9"/>
<keyword evidence="2" id="KW-1185">Reference proteome</keyword>
<sequence length="240" mass="28501">MPILPVAVSPSKRRIRVRGNRPRRNTILNRINKNSSTIGRQRIMTTFQNSPILSAKNRVPIRFNTQLPAFQLTAYVFTYRVIYFCSSAPSRIITTPQQIILKPQSSHFTTPRRQQSFNFDNMRQESSVRGQINAMRRASRLQQLQNQFVRQQQPNQEFILQQPHGRRQVQHILVDRPPAHNQTQYILVKQQNPRQQFIRVRNNTIKNSTRFARRQKFRRQRQGQFTVNALYDPPNFLQRI</sequence>
<dbReference type="EMBL" id="JABEBT010000084">
    <property type="protein sequence ID" value="KAF7633109.1"/>
    <property type="molecule type" value="Genomic_DNA"/>
</dbReference>
<dbReference type="Proteomes" id="UP000605970">
    <property type="component" value="Unassembled WGS sequence"/>
</dbReference>